<reference evidence="7" key="1">
    <citation type="journal article" date="2016" name="Insect Biochem. Mol. Biol.">
        <title>Multifaceted biological insights from a draft genome sequence of the tobacco hornworm moth, Manduca sexta.</title>
        <authorList>
            <person name="Kanost M.R."/>
            <person name="Arrese E.L."/>
            <person name="Cao X."/>
            <person name="Chen Y.R."/>
            <person name="Chellapilla S."/>
            <person name="Goldsmith M.R."/>
            <person name="Grosse-Wilde E."/>
            <person name="Heckel D.G."/>
            <person name="Herndon N."/>
            <person name="Jiang H."/>
            <person name="Papanicolaou A."/>
            <person name="Qu J."/>
            <person name="Soulages J.L."/>
            <person name="Vogel H."/>
            <person name="Walters J."/>
            <person name="Waterhouse R.M."/>
            <person name="Ahn S.J."/>
            <person name="Almeida F.C."/>
            <person name="An C."/>
            <person name="Aqrawi P."/>
            <person name="Bretschneider A."/>
            <person name="Bryant W.B."/>
            <person name="Bucks S."/>
            <person name="Chao H."/>
            <person name="Chevignon G."/>
            <person name="Christen J.M."/>
            <person name="Clarke D.F."/>
            <person name="Dittmer N.T."/>
            <person name="Ferguson L.C.F."/>
            <person name="Garavelou S."/>
            <person name="Gordon K.H.J."/>
            <person name="Gunaratna R.T."/>
            <person name="Han Y."/>
            <person name="Hauser F."/>
            <person name="He Y."/>
            <person name="Heidel-Fischer H."/>
            <person name="Hirsh A."/>
            <person name="Hu Y."/>
            <person name="Jiang H."/>
            <person name="Kalra D."/>
            <person name="Klinner C."/>
            <person name="Konig C."/>
            <person name="Kovar C."/>
            <person name="Kroll A.R."/>
            <person name="Kuwar S.S."/>
            <person name="Lee S.L."/>
            <person name="Lehman R."/>
            <person name="Li K."/>
            <person name="Li Z."/>
            <person name="Liang H."/>
            <person name="Lovelace S."/>
            <person name="Lu Z."/>
            <person name="Mansfield J.H."/>
            <person name="McCulloch K.J."/>
            <person name="Mathew T."/>
            <person name="Morton B."/>
            <person name="Muzny D.M."/>
            <person name="Neunemann D."/>
            <person name="Ongeri F."/>
            <person name="Pauchet Y."/>
            <person name="Pu L.L."/>
            <person name="Pyrousis I."/>
            <person name="Rao X.J."/>
            <person name="Redding A."/>
            <person name="Roesel C."/>
            <person name="Sanchez-Gracia A."/>
            <person name="Schaack S."/>
            <person name="Shukla A."/>
            <person name="Tetreau G."/>
            <person name="Wang Y."/>
            <person name="Xiong G.H."/>
            <person name="Traut W."/>
            <person name="Walsh T.K."/>
            <person name="Worley K.C."/>
            <person name="Wu D."/>
            <person name="Wu W."/>
            <person name="Wu Y.Q."/>
            <person name="Zhang X."/>
            <person name="Zou Z."/>
            <person name="Zucker H."/>
            <person name="Briscoe A.D."/>
            <person name="Burmester T."/>
            <person name="Clem R.J."/>
            <person name="Feyereisen R."/>
            <person name="Grimmelikhuijzen C.J.P."/>
            <person name="Hamodrakas S.J."/>
            <person name="Hansson B.S."/>
            <person name="Huguet E."/>
            <person name="Jermiin L.S."/>
            <person name="Lan Q."/>
            <person name="Lehman H.K."/>
            <person name="Lorenzen M."/>
            <person name="Merzendorfer H."/>
            <person name="Michalopoulos I."/>
            <person name="Morton D.B."/>
            <person name="Muthukrishnan S."/>
            <person name="Oakeshott J.G."/>
            <person name="Palmer W."/>
            <person name="Park Y."/>
            <person name="Passarelli A.L."/>
            <person name="Rozas J."/>
            <person name="Schwartz L.M."/>
            <person name="Smith W."/>
            <person name="Southgate A."/>
            <person name="Vilcinskas A."/>
            <person name="Vogt R."/>
            <person name="Wang P."/>
            <person name="Werren J."/>
            <person name="Yu X.Q."/>
            <person name="Zhou J.J."/>
            <person name="Brown S.J."/>
            <person name="Scherer S.E."/>
            <person name="Richards S."/>
            <person name="Blissard G.W."/>
        </authorList>
    </citation>
    <scope>NUCLEOTIDE SEQUENCE</scope>
</reference>
<evidence type="ECO:0000256" key="4">
    <source>
        <dbReference type="ARBA" id="ARBA00022989"/>
    </source>
</evidence>
<reference evidence="7" key="2">
    <citation type="submission" date="2020-12" db="EMBL/GenBank/DDBJ databases">
        <authorList>
            <person name="Kanost M."/>
        </authorList>
    </citation>
    <scope>NUCLEOTIDE SEQUENCE</scope>
</reference>
<keyword evidence="4 6" id="KW-1133">Transmembrane helix</keyword>
<evidence type="ECO:0000313" key="7">
    <source>
        <dbReference type="EMBL" id="KAG6451194.1"/>
    </source>
</evidence>
<dbReference type="EMBL" id="JH668401">
    <property type="protein sequence ID" value="KAG6451194.1"/>
    <property type="molecule type" value="Genomic_DNA"/>
</dbReference>
<feature type="transmembrane region" description="Helical" evidence="6">
    <location>
        <begin position="59"/>
        <end position="84"/>
    </location>
</feature>
<evidence type="ECO:0000256" key="6">
    <source>
        <dbReference type="SAM" id="Phobius"/>
    </source>
</evidence>
<keyword evidence="5 6" id="KW-0472">Membrane</keyword>
<name>A0A921Z615_MANSE</name>
<keyword evidence="3 6" id="KW-0812">Transmembrane</keyword>
<evidence type="ECO:0000256" key="1">
    <source>
        <dbReference type="ARBA" id="ARBA00004141"/>
    </source>
</evidence>
<evidence type="ECO:0000256" key="2">
    <source>
        <dbReference type="ARBA" id="ARBA00008458"/>
    </source>
</evidence>
<dbReference type="PANTHER" id="PTHR31733">
    <property type="entry name" value="RIBONUCLEASE KAPPA"/>
    <property type="match status" value="1"/>
</dbReference>
<proteinExistence type="inferred from homology"/>
<dbReference type="Proteomes" id="UP000791440">
    <property type="component" value="Unassembled WGS sequence"/>
</dbReference>
<dbReference type="AlphaFoldDB" id="A0A921Z615"/>
<dbReference type="GO" id="GO:0016020">
    <property type="term" value="C:membrane"/>
    <property type="evidence" value="ECO:0007669"/>
    <property type="project" value="UniProtKB-SubCell"/>
</dbReference>
<evidence type="ECO:0000313" key="8">
    <source>
        <dbReference type="Proteomes" id="UP000791440"/>
    </source>
</evidence>
<comment type="subcellular location">
    <subcellularLocation>
        <location evidence="1">Membrane</location>
        <topology evidence="1">Multi-pass membrane protein</topology>
    </subcellularLocation>
</comment>
<gene>
    <name evidence="7" type="ORF">O3G_MSEX006973</name>
</gene>
<evidence type="ECO:0000256" key="5">
    <source>
        <dbReference type="ARBA" id="ARBA00023136"/>
    </source>
</evidence>
<sequence length="113" mass="12786">MGALFGCAIYCMLLSIWAVIQLVLMGIFYKMETLVLIEDVEPEEYTDYDDFIAKTKANYSIVAINCWIAAVIYLIFIGISYLGIKKAQKSAKLAAQRLEDDEIMCGTLKQKQK</sequence>
<organism evidence="7 8">
    <name type="scientific">Manduca sexta</name>
    <name type="common">Tobacco hawkmoth</name>
    <name type="synonym">Tobacco hornworm</name>
    <dbReference type="NCBI Taxonomy" id="7130"/>
    <lineage>
        <taxon>Eukaryota</taxon>
        <taxon>Metazoa</taxon>
        <taxon>Ecdysozoa</taxon>
        <taxon>Arthropoda</taxon>
        <taxon>Hexapoda</taxon>
        <taxon>Insecta</taxon>
        <taxon>Pterygota</taxon>
        <taxon>Neoptera</taxon>
        <taxon>Endopterygota</taxon>
        <taxon>Lepidoptera</taxon>
        <taxon>Glossata</taxon>
        <taxon>Ditrysia</taxon>
        <taxon>Bombycoidea</taxon>
        <taxon>Sphingidae</taxon>
        <taxon>Sphinginae</taxon>
        <taxon>Sphingini</taxon>
        <taxon>Manduca</taxon>
    </lineage>
</organism>
<evidence type="ECO:0000256" key="3">
    <source>
        <dbReference type="ARBA" id="ARBA00022692"/>
    </source>
</evidence>
<accession>A0A921Z615</accession>
<feature type="transmembrane region" description="Helical" evidence="6">
    <location>
        <begin position="7"/>
        <end position="29"/>
    </location>
</feature>
<dbReference type="InterPro" id="IPR026770">
    <property type="entry name" value="RNase_K"/>
</dbReference>
<dbReference type="GO" id="GO:0004521">
    <property type="term" value="F:RNA endonuclease activity"/>
    <property type="evidence" value="ECO:0007669"/>
    <property type="project" value="InterPro"/>
</dbReference>
<keyword evidence="8" id="KW-1185">Reference proteome</keyword>
<protein>
    <submittedName>
        <fullName evidence="7">Uncharacterized protein</fullName>
    </submittedName>
</protein>
<comment type="similarity">
    <text evidence="2">Belongs to the RNase K family.</text>
</comment>
<comment type="caution">
    <text evidence="7">The sequence shown here is derived from an EMBL/GenBank/DDBJ whole genome shotgun (WGS) entry which is preliminary data.</text>
</comment>